<dbReference type="GO" id="GO:0030170">
    <property type="term" value="F:pyridoxal phosphate binding"/>
    <property type="evidence" value="ECO:0007669"/>
    <property type="project" value="InterPro"/>
</dbReference>
<evidence type="ECO:0000313" key="9">
    <source>
        <dbReference type="Proteomes" id="UP000076512"/>
    </source>
</evidence>
<dbReference type="InterPro" id="IPR015421">
    <property type="entry name" value="PyrdxlP-dep_Trfase_major"/>
</dbReference>
<dbReference type="InterPro" id="IPR015424">
    <property type="entry name" value="PyrdxlP-dep_Trfase"/>
</dbReference>
<comment type="cofactor">
    <cofactor evidence="1 6 7">
        <name>pyridoxal 5'-phosphate</name>
        <dbReference type="ChEBI" id="CHEBI:597326"/>
    </cofactor>
</comment>
<keyword evidence="3" id="KW-0210">Decarboxylase</keyword>
<gene>
    <name evidence="8" type="ORF">AWN90_25370</name>
</gene>
<dbReference type="AlphaFoldDB" id="A0A164NIP8"/>
<comment type="similarity">
    <text evidence="2 7">Belongs to the group II decarboxylase family.</text>
</comment>
<dbReference type="SUPFAM" id="SSF53383">
    <property type="entry name" value="PLP-dependent transferases"/>
    <property type="match status" value="1"/>
</dbReference>
<reference evidence="8 9" key="1">
    <citation type="submission" date="2016-04" db="EMBL/GenBank/DDBJ databases">
        <authorList>
            <person name="Evans L.H."/>
            <person name="Alamgir A."/>
            <person name="Owens N."/>
            <person name="Weber N.D."/>
            <person name="Virtaneva K."/>
            <person name="Barbian K."/>
            <person name="Babar A."/>
            <person name="Rosenke K."/>
        </authorList>
    </citation>
    <scope>NUCLEOTIDE SEQUENCE [LARGE SCALE GENOMIC DNA]</scope>
    <source>
        <strain evidence="8 9">IFM 0406</strain>
    </source>
</reference>
<evidence type="ECO:0000313" key="8">
    <source>
        <dbReference type="EMBL" id="KZM74407.1"/>
    </source>
</evidence>
<keyword evidence="4 6" id="KW-0663">Pyridoxal phosphate</keyword>
<dbReference type="GO" id="GO:0019752">
    <property type="term" value="P:carboxylic acid metabolic process"/>
    <property type="evidence" value="ECO:0007669"/>
    <property type="project" value="InterPro"/>
</dbReference>
<accession>A0A164NIP8</accession>
<dbReference type="RefSeq" id="WP_067587817.1">
    <property type="nucleotide sequence ID" value="NZ_JABMCZ010000005.1"/>
</dbReference>
<dbReference type="OrthoDB" id="3335676at2"/>
<comment type="caution">
    <text evidence="8">The sequence shown here is derived from an EMBL/GenBank/DDBJ whole genome shotgun (WGS) entry which is preliminary data.</text>
</comment>
<organism evidence="8 9">
    <name type="scientific">Nocardia terpenica</name>
    <dbReference type="NCBI Taxonomy" id="455432"/>
    <lineage>
        <taxon>Bacteria</taxon>
        <taxon>Bacillati</taxon>
        <taxon>Actinomycetota</taxon>
        <taxon>Actinomycetes</taxon>
        <taxon>Mycobacteriales</taxon>
        <taxon>Nocardiaceae</taxon>
        <taxon>Nocardia</taxon>
    </lineage>
</organism>
<dbReference type="InterPro" id="IPR021115">
    <property type="entry name" value="Pyridoxal-P_BS"/>
</dbReference>
<dbReference type="InterPro" id="IPR051151">
    <property type="entry name" value="Group_II_Decarboxylase"/>
</dbReference>
<dbReference type="STRING" id="455432.AWN90_25370"/>
<keyword evidence="5 7" id="KW-0456">Lyase</keyword>
<evidence type="ECO:0000256" key="6">
    <source>
        <dbReference type="PIRSR" id="PIRSR602129-50"/>
    </source>
</evidence>
<evidence type="ECO:0000256" key="1">
    <source>
        <dbReference type="ARBA" id="ARBA00001933"/>
    </source>
</evidence>
<dbReference type="Proteomes" id="UP000076512">
    <property type="component" value="Unassembled WGS sequence"/>
</dbReference>
<dbReference type="GO" id="GO:0004058">
    <property type="term" value="F:aromatic-L-amino-acid decarboxylase activity"/>
    <property type="evidence" value="ECO:0007669"/>
    <property type="project" value="UniProtKB-ARBA"/>
</dbReference>
<evidence type="ECO:0008006" key="10">
    <source>
        <dbReference type="Google" id="ProtNLM"/>
    </source>
</evidence>
<name>A0A164NIP8_9NOCA</name>
<dbReference type="PROSITE" id="PS00392">
    <property type="entry name" value="DDC_GAD_HDC_YDC"/>
    <property type="match status" value="1"/>
</dbReference>
<dbReference type="EMBL" id="LWGR01000005">
    <property type="protein sequence ID" value="KZM74407.1"/>
    <property type="molecule type" value="Genomic_DNA"/>
</dbReference>
<dbReference type="PANTHER" id="PTHR46101:SF18">
    <property type="entry name" value="HISTIDINE DECARBOXYLASE"/>
    <property type="match status" value="1"/>
</dbReference>
<evidence type="ECO:0000256" key="7">
    <source>
        <dbReference type="RuleBase" id="RU000382"/>
    </source>
</evidence>
<keyword evidence="9" id="KW-1185">Reference proteome</keyword>
<evidence type="ECO:0000256" key="2">
    <source>
        <dbReference type="ARBA" id="ARBA00009533"/>
    </source>
</evidence>
<dbReference type="Pfam" id="PF00282">
    <property type="entry name" value="Pyridoxal_deC"/>
    <property type="match status" value="1"/>
</dbReference>
<proteinExistence type="inferred from homology"/>
<evidence type="ECO:0000256" key="5">
    <source>
        <dbReference type="ARBA" id="ARBA00023239"/>
    </source>
</evidence>
<dbReference type="InterPro" id="IPR002129">
    <property type="entry name" value="PyrdxlP-dep_de-COase"/>
</dbReference>
<dbReference type="Gene3D" id="3.40.640.10">
    <property type="entry name" value="Type I PLP-dependent aspartate aminotransferase-like (Major domain)"/>
    <property type="match status" value="1"/>
</dbReference>
<feature type="modified residue" description="N6-(pyridoxal phosphate)lysine" evidence="6">
    <location>
        <position position="404"/>
    </location>
</feature>
<protein>
    <recommendedName>
        <fullName evidence="10">Histidine decarboxylase</fullName>
    </recommendedName>
</protein>
<evidence type="ECO:0000256" key="4">
    <source>
        <dbReference type="ARBA" id="ARBA00022898"/>
    </source>
</evidence>
<evidence type="ECO:0000256" key="3">
    <source>
        <dbReference type="ARBA" id="ARBA00022793"/>
    </source>
</evidence>
<sequence length="597" mass="66461">MTQAQTRPNFPYGPDGTPWSELLTSAGLVDRPDLVTDPRLNPVEVYQTGDGPDPAQFQLPATGLTEKQRRRALDTLDDYLETKRDHFLGYQVNCALDYRTDLARFMDHPINNVGDPYTSGGLKVNSKAVEQAVLDYFAALWRAEWPHRPDEGNSYWGYMLSMGSTEGNMYALWNARDYLGGKALIADPSHSTTVNSKNEVVPDLVYVQAKTPEHSPNYYKPIAFFSEDTHYSFTKAVRVLAVDTFSAAGQRDYPGECPITSDGAWPAEVPSHDSGAIDVAKLVVLVEFFAERGHPIMVSLNYGSTFKGAYDNVQLVCEKLYPVFERYGLLERDVEYAPGQHSRRHGFWIHVDGALGAAYMPFLRIAANSPEYQYVPEAPIPEFDFSLTVHGMKMVASIAMSGHKWIGAPWPCGIYMTKVKYQLQPPDSPVYIGSLDTTFAGSRNGFSPLILWDFLAKHSYDAQISLAREAQDLAVYLEDQLRKLASHLERDLLVARTPLALTVRFRKPNDRIIARYSLSTESLLLEPGNPASRQDYAHVFTMIGTEREVIDRLIKDLHAPDAFPETEPILGAPPAAAEPPSGIVPIAYQPADQGGFA</sequence>
<dbReference type="PANTHER" id="PTHR46101">
    <property type="match status" value="1"/>
</dbReference>